<dbReference type="GO" id="GO:1990281">
    <property type="term" value="C:efflux pump complex"/>
    <property type="evidence" value="ECO:0007669"/>
    <property type="project" value="TreeGrafter"/>
</dbReference>
<evidence type="ECO:0000256" key="4">
    <source>
        <dbReference type="ARBA" id="ARBA00022452"/>
    </source>
</evidence>
<keyword evidence="6" id="KW-0472">Membrane</keyword>
<name>A0A1M6H1A1_9FLAO</name>
<organism evidence="8 9">
    <name type="scientific">Aquimarina spongiae</name>
    <dbReference type="NCBI Taxonomy" id="570521"/>
    <lineage>
        <taxon>Bacteria</taxon>
        <taxon>Pseudomonadati</taxon>
        <taxon>Bacteroidota</taxon>
        <taxon>Flavobacteriia</taxon>
        <taxon>Flavobacteriales</taxon>
        <taxon>Flavobacteriaceae</taxon>
        <taxon>Aquimarina</taxon>
    </lineage>
</organism>
<keyword evidence="9" id="KW-1185">Reference proteome</keyword>
<dbReference type="Gene3D" id="1.20.1600.10">
    <property type="entry name" value="Outer membrane efflux proteins (OEP)"/>
    <property type="match status" value="1"/>
</dbReference>
<reference evidence="9" key="1">
    <citation type="submission" date="2016-11" db="EMBL/GenBank/DDBJ databases">
        <authorList>
            <person name="Varghese N."/>
            <person name="Submissions S."/>
        </authorList>
    </citation>
    <scope>NUCLEOTIDE SEQUENCE [LARGE SCALE GENOMIC DNA]</scope>
    <source>
        <strain evidence="9">DSM 22623</strain>
    </source>
</reference>
<dbReference type="GO" id="GO:0015562">
    <property type="term" value="F:efflux transmembrane transporter activity"/>
    <property type="evidence" value="ECO:0007669"/>
    <property type="project" value="InterPro"/>
</dbReference>
<evidence type="ECO:0000256" key="2">
    <source>
        <dbReference type="ARBA" id="ARBA00007613"/>
    </source>
</evidence>
<evidence type="ECO:0000256" key="6">
    <source>
        <dbReference type="ARBA" id="ARBA00023136"/>
    </source>
</evidence>
<dbReference type="AlphaFoldDB" id="A0A1M6H1A1"/>
<dbReference type="GO" id="GO:0015288">
    <property type="term" value="F:porin activity"/>
    <property type="evidence" value="ECO:0007669"/>
    <property type="project" value="TreeGrafter"/>
</dbReference>
<dbReference type="EMBL" id="FQYP01000006">
    <property type="protein sequence ID" value="SHJ16010.1"/>
    <property type="molecule type" value="Genomic_DNA"/>
</dbReference>
<comment type="subcellular location">
    <subcellularLocation>
        <location evidence="1">Cell outer membrane</location>
    </subcellularLocation>
</comment>
<evidence type="ECO:0000256" key="1">
    <source>
        <dbReference type="ARBA" id="ARBA00004442"/>
    </source>
</evidence>
<keyword evidence="5" id="KW-0812">Transmembrane</keyword>
<proteinExistence type="inferred from homology"/>
<dbReference type="Proteomes" id="UP000184432">
    <property type="component" value="Unassembled WGS sequence"/>
</dbReference>
<dbReference type="STRING" id="570521.SAMN04488508_10615"/>
<dbReference type="OrthoDB" id="9811587at2"/>
<sequence>MIRTYFIFGFLWAFLIFDMNAQVKLNLNEAIDLALKQNINIAKEDNNLKASVKSKVNALARVLPSINLRGEGFNATGRNFDQTTGVVRTETGEFVNGAANVNWNILNFLENYSRIRMSNNDRHSREFNLEATRELTTLNVINSYLQILQSIKQDSILQKFYDTQETNLDRTQKMIDIGSLPGQDYYTQKAELSRIKSLQIANNNIVENAKRELLLILNLPANTDLQLEDHSVNSEAFDNENDDLQSLYNSALINRKDLKSLEFDVKSKKNQISVSRSSYYPNIRLFYNYGSNYSSFADPSFNDQFFDLNITQTYGLAIQIPIFNGLNSRTEVYRSVVEFKNANLDLEQFKNNVLVEIANVKGNIKAAEETKIYREEQMKATKVAYELQKEKYYLGDGTPLDLTLAQRDYIEATLLLNQINYQLIYNRFEQDYFAGNISVARSRGMM</sequence>
<dbReference type="RefSeq" id="WP_073316691.1">
    <property type="nucleotide sequence ID" value="NZ_FQYP01000006.1"/>
</dbReference>
<dbReference type="PANTHER" id="PTHR30026:SF20">
    <property type="entry name" value="OUTER MEMBRANE PROTEIN TOLC"/>
    <property type="match status" value="1"/>
</dbReference>
<evidence type="ECO:0000256" key="5">
    <source>
        <dbReference type="ARBA" id="ARBA00022692"/>
    </source>
</evidence>
<dbReference type="PANTHER" id="PTHR30026">
    <property type="entry name" value="OUTER MEMBRANE PROTEIN TOLC"/>
    <property type="match status" value="1"/>
</dbReference>
<keyword evidence="3" id="KW-0813">Transport</keyword>
<dbReference type="GO" id="GO:0009279">
    <property type="term" value="C:cell outer membrane"/>
    <property type="evidence" value="ECO:0007669"/>
    <property type="project" value="UniProtKB-SubCell"/>
</dbReference>
<dbReference type="InterPro" id="IPR003423">
    <property type="entry name" value="OMP_efflux"/>
</dbReference>
<accession>A0A1M6H1A1</accession>
<dbReference type="SUPFAM" id="SSF56954">
    <property type="entry name" value="Outer membrane efflux proteins (OEP)"/>
    <property type="match status" value="1"/>
</dbReference>
<gene>
    <name evidence="8" type="ORF">SAMN04488508_10615</name>
</gene>
<evidence type="ECO:0000256" key="7">
    <source>
        <dbReference type="ARBA" id="ARBA00023237"/>
    </source>
</evidence>
<evidence type="ECO:0000313" key="9">
    <source>
        <dbReference type="Proteomes" id="UP000184432"/>
    </source>
</evidence>
<comment type="similarity">
    <text evidence="2">Belongs to the outer membrane factor (OMF) (TC 1.B.17) family.</text>
</comment>
<dbReference type="InterPro" id="IPR051906">
    <property type="entry name" value="TolC-like"/>
</dbReference>
<evidence type="ECO:0000313" key="8">
    <source>
        <dbReference type="EMBL" id="SHJ16010.1"/>
    </source>
</evidence>
<protein>
    <submittedName>
        <fullName evidence="8">Outer membrane protein TolC</fullName>
    </submittedName>
</protein>
<dbReference type="Pfam" id="PF02321">
    <property type="entry name" value="OEP"/>
    <property type="match status" value="1"/>
</dbReference>
<evidence type="ECO:0000256" key="3">
    <source>
        <dbReference type="ARBA" id="ARBA00022448"/>
    </source>
</evidence>
<keyword evidence="4" id="KW-1134">Transmembrane beta strand</keyword>
<keyword evidence="7" id="KW-0998">Cell outer membrane</keyword>